<dbReference type="InterPro" id="IPR017441">
    <property type="entry name" value="Protein_kinase_ATP_BS"/>
</dbReference>
<name>A0A9W6QVN9_9PSEU</name>
<dbReference type="SMART" id="SM00220">
    <property type="entry name" value="S_TKc"/>
    <property type="match status" value="1"/>
</dbReference>
<dbReference type="SUPFAM" id="SSF56112">
    <property type="entry name" value="Protein kinase-like (PK-like)"/>
    <property type="match status" value="1"/>
</dbReference>
<feature type="region of interest" description="Disordered" evidence="8">
    <location>
        <begin position="396"/>
        <end position="491"/>
    </location>
</feature>
<feature type="binding site" evidence="7">
    <location>
        <position position="41"/>
    </location>
    <ligand>
        <name>ATP</name>
        <dbReference type="ChEBI" id="CHEBI:30616"/>
    </ligand>
</feature>
<dbReference type="PANTHER" id="PTHR43671:SF13">
    <property type="entry name" value="SERINE_THREONINE-PROTEIN KINASE NEK2"/>
    <property type="match status" value="1"/>
</dbReference>
<evidence type="ECO:0000256" key="1">
    <source>
        <dbReference type="ARBA" id="ARBA00010886"/>
    </source>
</evidence>
<evidence type="ECO:0000256" key="2">
    <source>
        <dbReference type="ARBA" id="ARBA00012513"/>
    </source>
</evidence>
<dbReference type="EC" id="2.7.11.1" evidence="2"/>
<dbReference type="RefSeq" id="WP_285485473.1">
    <property type="nucleotide sequence ID" value="NZ_BSTI01000001.1"/>
</dbReference>
<protein>
    <recommendedName>
        <fullName evidence="2">non-specific serine/threonine protein kinase</fullName>
        <ecNumber evidence="2">2.7.11.1</ecNumber>
    </recommendedName>
</protein>
<dbReference type="AlphaFoldDB" id="A0A9W6QVN9"/>
<dbReference type="Gene3D" id="1.10.510.10">
    <property type="entry name" value="Transferase(Phosphotransferase) domain 1"/>
    <property type="match status" value="1"/>
</dbReference>
<comment type="similarity">
    <text evidence="1">Belongs to the protein kinase superfamily. NEK Ser/Thr protein kinase family. NIMA subfamily.</text>
</comment>
<dbReference type="CDD" id="cd14014">
    <property type="entry name" value="STKc_PknB_like"/>
    <property type="match status" value="1"/>
</dbReference>
<reference evidence="10" key="1">
    <citation type="submission" date="2023-03" db="EMBL/GenBank/DDBJ databases">
        <title>Amycolatopsis taiwanensis NBRC 103393.</title>
        <authorList>
            <person name="Ichikawa N."/>
            <person name="Sato H."/>
            <person name="Tonouchi N."/>
        </authorList>
    </citation>
    <scope>NUCLEOTIDE SEQUENCE</scope>
    <source>
        <strain evidence="10">NBRC 103393</strain>
    </source>
</reference>
<dbReference type="GO" id="GO:0005524">
    <property type="term" value="F:ATP binding"/>
    <property type="evidence" value="ECO:0007669"/>
    <property type="project" value="UniProtKB-UniRule"/>
</dbReference>
<evidence type="ECO:0000256" key="3">
    <source>
        <dbReference type="ARBA" id="ARBA00022679"/>
    </source>
</evidence>
<dbReference type="Pfam" id="PF00069">
    <property type="entry name" value="Pkinase"/>
    <property type="match status" value="1"/>
</dbReference>
<evidence type="ECO:0000259" key="9">
    <source>
        <dbReference type="PROSITE" id="PS50011"/>
    </source>
</evidence>
<dbReference type="PROSITE" id="PS50011">
    <property type="entry name" value="PROTEIN_KINASE_DOM"/>
    <property type="match status" value="1"/>
</dbReference>
<evidence type="ECO:0000256" key="7">
    <source>
        <dbReference type="PROSITE-ProRule" id="PRU10141"/>
    </source>
</evidence>
<feature type="compositionally biased region" description="Low complexity" evidence="8">
    <location>
        <begin position="452"/>
        <end position="491"/>
    </location>
</feature>
<organism evidence="10 11">
    <name type="scientific">Amycolatopsis taiwanensis</name>
    <dbReference type="NCBI Taxonomy" id="342230"/>
    <lineage>
        <taxon>Bacteria</taxon>
        <taxon>Bacillati</taxon>
        <taxon>Actinomycetota</taxon>
        <taxon>Actinomycetes</taxon>
        <taxon>Pseudonocardiales</taxon>
        <taxon>Pseudonocardiaceae</taxon>
        <taxon>Amycolatopsis</taxon>
    </lineage>
</organism>
<keyword evidence="5 10" id="KW-0418">Kinase</keyword>
<evidence type="ECO:0000256" key="8">
    <source>
        <dbReference type="SAM" id="MobiDB-lite"/>
    </source>
</evidence>
<keyword evidence="6 7" id="KW-0067">ATP-binding</keyword>
<accession>A0A9W6QVN9</accession>
<feature type="compositionally biased region" description="Low complexity" evidence="8">
    <location>
        <begin position="414"/>
        <end position="436"/>
    </location>
</feature>
<evidence type="ECO:0000313" key="11">
    <source>
        <dbReference type="Proteomes" id="UP001165136"/>
    </source>
</evidence>
<gene>
    <name evidence="10" type="ORF">Atai01_00700</name>
</gene>
<feature type="domain" description="Protein kinase" evidence="9">
    <location>
        <begin position="12"/>
        <end position="268"/>
    </location>
</feature>
<keyword evidence="3" id="KW-0808">Transferase</keyword>
<dbReference type="InterPro" id="IPR000719">
    <property type="entry name" value="Prot_kinase_dom"/>
</dbReference>
<evidence type="ECO:0000256" key="5">
    <source>
        <dbReference type="ARBA" id="ARBA00022777"/>
    </source>
</evidence>
<dbReference type="Gene3D" id="3.30.200.20">
    <property type="entry name" value="Phosphorylase Kinase, domain 1"/>
    <property type="match status" value="1"/>
</dbReference>
<dbReference type="PANTHER" id="PTHR43671">
    <property type="entry name" value="SERINE/THREONINE-PROTEIN KINASE NEK"/>
    <property type="match status" value="1"/>
</dbReference>
<dbReference type="EMBL" id="BSTI01000001">
    <property type="protein sequence ID" value="GLY63451.1"/>
    <property type="molecule type" value="Genomic_DNA"/>
</dbReference>
<dbReference type="Proteomes" id="UP001165136">
    <property type="component" value="Unassembled WGS sequence"/>
</dbReference>
<sequence>MSDEGRLVAGRYRVVRRIGSGAMGAVWQAYDEVLARTVAIKQLLLQPGLDQHEAEDAKQRTMREGRIAARLHHPNAITVFDVVTDDNGHPCLVMEYLQSTSLAEVLRDQKTLPPMDVARIGAQIAAALKEAHAVGIVHRDIKPGNILLADNGLVKITDFGISRAKDDVTVTKTGMIAGTPAYLAPEVAIGSDPGPESDIFSLGSTLYAACEGQPPFGLSENTLGLLHAVAAGQINPPRQSGPMASVLAVLLHPDVEHRPTAAETEELLSAVARGETPLGGTAGDPTQLASAAGLLGGPGATMALPSDAVAPGGNPSDGFYDDYDYDDGYGRTTAYPANDYDQTRRAPVAGGHDGYPPDGEPGQNERKSGKWKAAAIAGGAAAVLVGLVVWLFSGPGKVDNNSNNNTDTPPPPATSSSMVQTTETATETVTASSSQSPSANTKSSKRSTNTQPSNSDEPSNTSSSKHSSSSPSQPSSPKTSTGTSTSPAGGQ</sequence>
<proteinExistence type="inferred from homology"/>
<dbReference type="InterPro" id="IPR011009">
    <property type="entry name" value="Kinase-like_dom_sf"/>
</dbReference>
<keyword evidence="10" id="KW-0723">Serine/threonine-protein kinase</keyword>
<keyword evidence="4 7" id="KW-0547">Nucleotide-binding</keyword>
<feature type="compositionally biased region" description="Polar residues" evidence="8">
    <location>
        <begin position="437"/>
        <end position="451"/>
    </location>
</feature>
<evidence type="ECO:0000256" key="6">
    <source>
        <dbReference type="ARBA" id="ARBA00022840"/>
    </source>
</evidence>
<feature type="region of interest" description="Disordered" evidence="8">
    <location>
        <begin position="330"/>
        <end position="370"/>
    </location>
</feature>
<dbReference type="PROSITE" id="PS00108">
    <property type="entry name" value="PROTEIN_KINASE_ST"/>
    <property type="match status" value="1"/>
</dbReference>
<dbReference type="InterPro" id="IPR008271">
    <property type="entry name" value="Ser/Thr_kinase_AS"/>
</dbReference>
<dbReference type="GO" id="GO:0004674">
    <property type="term" value="F:protein serine/threonine kinase activity"/>
    <property type="evidence" value="ECO:0007669"/>
    <property type="project" value="UniProtKB-KW"/>
</dbReference>
<evidence type="ECO:0000256" key="4">
    <source>
        <dbReference type="ARBA" id="ARBA00022741"/>
    </source>
</evidence>
<evidence type="ECO:0000313" key="10">
    <source>
        <dbReference type="EMBL" id="GLY63451.1"/>
    </source>
</evidence>
<dbReference type="InterPro" id="IPR050660">
    <property type="entry name" value="NEK_Ser/Thr_kinase"/>
</dbReference>
<keyword evidence="11" id="KW-1185">Reference proteome</keyword>
<comment type="caution">
    <text evidence="10">The sequence shown here is derived from an EMBL/GenBank/DDBJ whole genome shotgun (WGS) entry which is preliminary data.</text>
</comment>
<dbReference type="PROSITE" id="PS00107">
    <property type="entry name" value="PROTEIN_KINASE_ATP"/>
    <property type="match status" value="1"/>
</dbReference>